<evidence type="ECO:0000259" key="5">
    <source>
        <dbReference type="Pfam" id="PF04542"/>
    </source>
</evidence>
<gene>
    <name evidence="7" type="ORF">SAMN05216283_11376</name>
</gene>
<evidence type="ECO:0000313" key="8">
    <source>
        <dbReference type="Proteomes" id="UP000198964"/>
    </source>
</evidence>
<name>A0A1I2KVC5_9BACT</name>
<dbReference type="SUPFAM" id="SSF88659">
    <property type="entry name" value="Sigma3 and sigma4 domains of RNA polymerase sigma factors"/>
    <property type="match status" value="1"/>
</dbReference>
<evidence type="ECO:0000256" key="1">
    <source>
        <dbReference type="ARBA" id="ARBA00010641"/>
    </source>
</evidence>
<dbReference type="Gene3D" id="1.10.1740.10">
    <property type="match status" value="1"/>
</dbReference>
<keyword evidence="8" id="KW-1185">Reference proteome</keyword>
<dbReference type="CDD" id="cd06171">
    <property type="entry name" value="Sigma70_r4"/>
    <property type="match status" value="1"/>
</dbReference>
<dbReference type="InterPro" id="IPR013249">
    <property type="entry name" value="RNA_pol_sigma70_r4_t2"/>
</dbReference>
<dbReference type="AlphaFoldDB" id="A0A1I2KVC5"/>
<dbReference type="GO" id="GO:0016987">
    <property type="term" value="F:sigma factor activity"/>
    <property type="evidence" value="ECO:0007669"/>
    <property type="project" value="UniProtKB-KW"/>
</dbReference>
<evidence type="ECO:0000259" key="6">
    <source>
        <dbReference type="Pfam" id="PF08281"/>
    </source>
</evidence>
<dbReference type="GO" id="GO:0006352">
    <property type="term" value="P:DNA-templated transcription initiation"/>
    <property type="evidence" value="ECO:0007669"/>
    <property type="project" value="InterPro"/>
</dbReference>
<proteinExistence type="inferred from homology"/>
<keyword evidence="3" id="KW-0731">Sigma factor</keyword>
<organism evidence="7 8">
    <name type="scientific">Sunxiuqinia elliptica</name>
    <dbReference type="NCBI Taxonomy" id="655355"/>
    <lineage>
        <taxon>Bacteria</taxon>
        <taxon>Pseudomonadati</taxon>
        <taxon>Bacteroidota</taxon>
        <taxon>Bacteroidia</taxon>
        <taxon>Marinilabiliales</taxon>
        <taxon>Prolixibacteraceae</taxon>
        <taxon>Sunxiuqinia</taxon>
    </lineage>
</organism>
<keyword evidence="4" id="KW-0804">Transcription</keyword>
<dbReference type="NCBIfam" id="TIGR02985">
    <property type="entry name" value="Sig70_bacteroi1"/>
    <property type="match status" value="1"/>
</dbReference>
<dbReference type="InterPro" id="IPR039425">
    <property type="entry name" value="RNA_pol_sigma-70-like"/>
</dbReference>
<dbReference type="NCBIfam" id="TIGR02937">
    <property type="entry name" value="sigma70-ECF"/>
    <property type="match status" value="1"/>
</dbReference>
<dbReference type="InterPro" id="IPR013325">
    <property type="entry name" value="RNA_pol_sigma_r2"/>
</dbReference>
<sequence length="187" mass="22157">MPHDWKEIQAGDEEVFKKVFDSYYQPLCLYANKILNDIDLAQDLVSECFINFWEKRTSIEIRTSFKNYLLLSVRNISLMHLRKSGEKLGNSQFVIQELEYVEDYVNELEEEKQIVRVHQAINKLPEQRRKILQLAVYNNLSYKEIATFLGISVNTVKTQMGRAYRFLKEELKDDQLTLFLLFGSNFE</sequence>
<dbReference type="Pfam" id="PF08281">
    <property type="entry name" value="Sigma70_r4_2"/>
    <property type="match status" value="1"/>
</dbReference>
<dbReference type="GO" id="GO:0003677">
    <property type="term" value="F:DNA binding"/>
    <property type="evidence" value="ECO:0007669"/>
    <property type="project" value="InterPro"/>
</dbReference>
<feature type="domain" description="RNA polymerase sigma-70 region 2" evidence="5">
    <location>
        <begin position="20"/>
        <end position="84"/>
    </location>
</feature>
<dbReference type="Pfam" id="PF04542">
    <property type="entry name" value="Sigma70_r2"/>
    <property type="match status" value="1"/>
</dbReference>
<dbReference type="InterPro" id="IPR014327">
    <property type="entry name" value="RNA_pol_sigma70_bacteroid"/>
</dbReference>
<dbReference type="InterPro" id="IPR013324">
    <property type="entry name" value="RNA_pol_sigma_r3/r4-like"/>
</dbReference>
<dbReference type="EMBL" id="FONW01000013">
    <property type="protein sequence ID" value="SFF70298.1"/>
    <property type="molecule type" value="Genomic_DNA"/>
</dbReference>
<feature type="domain" description="RNA polymerase sigma factor 70 region 4 type 2" evidence="6">
    <location>
        <begin position="116"/>
        <end position="167"/>
    </location>
</feature>
<dbReference type="InterPro" id="IPR007627">
    <property type="entry name" value="RNA_pol_sigma70_r2"/>
</dbReference>
<dbReference type="PANTHER" id="PTHR43133:SF46">
    <property type="entry name" value="RNA POLYMERASE SIGMA-70 FACTOR ECF SUBFAMILY"/>
    <property type="match status" value="1"/>
</dbReference>
<evidence type="ECO:0000256" key="4">
    <source>
        <dbReference type="ARBA" id="ARBA00023163"/>
    </source>
</evidence>
<dbReference type="SUPFAM" id="SSF88946">
    <property type="entry name" value="Sigma2 domain of RNA polymerase sigma factors"/>
    <property type="match status" value="1"/>
</dbReference>
<accession>A0A1I2KVC5</accession>
<evidence type="ECO:0000256" key="3">
    <source>
        <dbReference type="ARBA" id="ARBA00023082"/>
    </source>
</evidence>
<dbReference type="RefSeq" id="WP_093921332.1">
    <property type="nucleotide sequence ID" value="NZ_FONW01000013.1"/>
</dbReference>
<dbReference type="STRING" id="655355.SAMN05216283_11376"/>
<dbReference type="Proteomes" id="UP000198964">
    <property type="component" value="Unassembled WGS sequence"/>
</dbReference>
<dbReference type="InterPro" id="IPR014284">
    <property type="entry name" value="RNA_pol_sigma-70_dom"/>
</dbReference>
<dbReference type="Gene3D" id="1.10.10.10">
    <property type="entry name" value="Winged helix-like DNA-binding domain superfamily/Winged helix DNA-binding domain"/>
    <property type="match status" value="1"/>
</dbReference>
<comment type="similarity">
    <text evidence="1">Belongs to the sigma-70 factor family. ECF subfamily.</text>
</comment>
<dbReference type="InterPro" id="IPR036388">
    <property type="entry name" value="WH-like_DNA-bd_sf"/>
</dbReference>
<keyword evidence="2" id="KW-0805">Transcription regulation</keyword>
<protein>
    <submittedName>
        <fullName evidence="7">RNA polymerase sigma-70 factor, ECF subfamily</fullName>
    </submittedName>
</protein>
<evidence type="ECO:0000256" key="2">
    <source>
        <dbReference type="ARBA" id="ARBA00023015"/>
    </source>
</evidence>
<reference evidence="7 8" key="1">
    <citation type="submission" date="2016-10" db="EMBL/GenBank/DDBJ databases">
        <authorList>
            <person name="de Groot N.N."/>
        </authorList>
    </citation>
    <scope>NUCLEOTIDE SEQUENCE [LARGE SCALE GENOMIC DNA]</scope>
    <source>
        <strain evidence="7 8">CGMCC 1.9156</strain>
    </source>
</reference>
<evidence type="ECO:0000313" key="7">
    <source>
        <dbReference type="EMBL" id="SFF70298.1"/>
    </source>
</evidence>
<dbReference type="PANTHER" id="PTHR43133">
    <property type="entry name" value="RNA POLYMERASE ECF-TYPE SIGMA FACTO"/>
    <property type="match status" value="1"/>
</dbReference>